<comment type="caution">
    <text evidence="2">The sequence shown here is derived from an EMBL/GenBank/DDBJ whole genome shotgun (WGS) entry which is preliminary data.</text>
</comment>
<dbReference type="Pfam" id="PF13360">
    <property type="entry name" value="PQQ_2"/>
    <property type="match status" value="1"/>
</dbReference>
<dbReference type="InterPro" id="IPR015943">
    <property type="entry name" value="WD40/YVTN_repeat-like_dom_sf"/>
</dbReference>
<sequence length="413" mass="43736">MRTLIHRSLHVLLATVVGCSWTHADWPQFLGEKRDGSSSETALLDAFPEEGPEVVWRVPGGVGMSAVTVADGLAITTFNDSGKQLLVAFDAKTGERAWQTGLAAEYKNGQGDGPRATAAVSGGVVYAFTGDGVLCAVDQKTGELIWRTDALQACHASESEYGMSSSPLVVGDSVIVHVGGRGTAVAAFGTSEGRLQWSAGSGPAGYSSPTLINVAGKQQIVSLTGDKALGIDPSDGAVLWTYEFETPYACNTANPVSVDGDVFISAGENHGCVFIDVEESGGKFAAKEHWASVDSKSVMRNEWQTSVLVDGYLYGFDNVGAAGPTTHLTCIDADTGETVWRKTRFGKGNLVLADGKLWITTMDGELVLVKVSPDGYEELGRAKLFGRTRQSLSIADGLGYIRDNQEVVCIKLR</sequence>
<accession>A0A2G1W325</accession>
<name>A0A2G1W325_9BACT</name>
<dbReference type="Proteomes" id="UP000225740">
    <property type="component" value="Unassembled WGS sequence"/>
</dbReference>
<reference evidence="2 3" key="1">
    <citation type="submission" date="2017-06" db="EMBL/GenBank/DDBJ databases">
        <title>Description of Rhodopirellula bahusiensis sp. nov.</title>
        <authorList>
            <person name="Kizina J."/>
            <person name="Harder J."/>
        </authorList>
    </citation>
    <scope>NUCLEOTIDE SEQUENCE [LARGE SCALE GENOMIC DNA]</scope>
    <source>
        <strain evidence="2 3">SWK21</strain>
    </source>
</reference>
<dbReference type="SMART" id="SM00564">
    <property type="entry name" value="PQQ"/>
    <property type="match status" value="3"/>
</dbReference>
<protein>
    <submittedName>
        <fullName evidence="2">Alcohol dehydrogenase</fullName>
    </submittedName>
</protein>
<dbReference type="OrthoDB" id="242013at2"/>
<dbReference type="PANTHER" id="PTHR34512">
    <property type="entry name" value="CELL SURFACE PROTEIN"/>
    <property type="match status" value="1"/>
</dbReference>
<keyword evidence="3" id="KW-1185">Reference proteome</keyword>
<feature type="domain" description="Pyrrolo-quinoline quinone repeat" evidence="1">
    <location>
        <begin position="83"/>
        <end position="302"/>
    </location>
</feature>
<dbReference type="PANTHER" id="PTHR34512:SF30">
    <property type="entry name" value="OUTER MEMBRANE PROTEIN ASSEMBLY FACTOR BAMB"/>
    <property type="match status" value="1"/>
</dbReference>
<dbReference type="InterPro" id="IPR002372">
    <property type="entry name" value="PQQ_rpt_dom"/>
</dbReference>
<evidence type="ECO:0000313" key="3">
    <source>
        <dbReference type="Proteomes" id="UP000225740"/>
    </source>
</evidence>
<evidence type="ECO:0000313" key="2">
    <source>
        <dbReference type="EMBL" id="PHQ33432.1"/>
    </source>
</evidence>
<organism evidence="2 3">
    <name type="scientific">Rhodopirellula bahusiensis</name>
    <dbReference type="NCBI Taxonomy" id="2014065"/>
    <lineage>
        <taxon>Bacteria</taxon>
        <taxon>Pseudomonadati</taxon>
        <taxon>Planctomycetota</taxon>
        <taxon>Planctomycetia</taxon>
        <taxon>Pirellulales</taxon>
        <taxon>Pirellulaceae</taxon>
        <taxon>Rhodopirellula</taxon>
    </lineage>
</organism>
<dbReference type="SUPFAM" id="SSF50998">
    <property type="entry name" value="Quinoprotein alcohol dehydrogenase-like"/>
    <property type="match status" value="1"/>
</dbReference>
<evidence type="ECO:0000259" key="1">
    <source>
        <dbReference type="Pfam" id="PF13360"/>
    </source>
</evidence>
<dbReference type="GeneID" id="90610411"/>
<dbReference type="Gene3D" id="2.130.10.10">
    <property type="entry name" value="YVTN repeat-like/Quinoprotein amine dehydrogenase"/>
    <property type="match status" value="1"/>
</dbReference>
<dbReference type="AlphaFoldDB" id="A0A2G1W325"/>
<gene>
    <name evidence="2" type="ORF">CEE69_20650</name>
</gene>
<dbReference type="InterPro" id="IPR011047">
    <property type="entry name" value="Quinoprotein_ADH-like_sf"/>
</dbReference>
<proteinExistence type="predicted"/>
<dbReference type="RefSeq" id="WP_099262540.1">
    <property type="nucleotide sequence ID" value="NZ_NIZW01000017.1"/>
</dbReference>
<dbReference type="InterPro" id="IPR018391">
    <property type="entry name" value="PQQ_b-propeller_rpt"/>
</dbReference>
<dbReference type="PROSITE" id="PS51257">
    <property type="entry name" value="PROKAR_LIPOPROTEIN"/>
    <property type="match status" value="1"/>
</dbReference>
<dbReference type="EMBL" id="NIZW01000017">
    <property type="protein sequence ID" value="PHQ33432.1"/>
    <property type="molecule type" value="Genomic_DNA"/>
</dbReference>
<dbReference type="Gene3D" id="2.40.128.630">
    <property type="match status" value="1"/>
</dbReference>